<keyword evidence="6" id="KW-0255">Endonuclease</keyword>
<dbReference type="PANTHER" id="PTHR10642">
    <property type="entry name" value="RIBONUCLEASE H1"/>
    <property type="match status" value="1"/>
</dbReference>
<comment type="similarity">
    <text evidence="2">Belongs to the RNase H family.</text>
</comment>
<feature type="non-terminal residue" evidence="9">
    <location>
        <position position="1"/>
    </location>
</feature>
<dbReference type="OrthoDB" id="407198at2759"/>
<evidence type="ECO:0000313" key="9">
    <source>
        <dbReference type="EMBL" id="KAE9396092.1"/>
    </source>
</evidence>
<evidence type="ECO:0000259" key="8">
    <source>
        <dbReference type="PROSITE" id="PS50879"/>
    </source>
</evidence>
<dbReference type="PANTHER" id="PTHR10642:SF26">
    <property type="entry name" value="RIBONUCLEASE H1"/>
    <property type="match status" value="1"/>
</dbReference>
<protein>
    <recommendedName>
        <fullName evidence="3">ribonuclease H</fullName>
        <ecNumber evidence="3">3.1.26.4</ecNumber>
    </recommendedName>
</protein>
<keyword evidence="7" id="KW-0378">Hydrolase</keyword>
<dbReference type="InterPro" id="IPR050092">
    <property type="entry name" value="RNase_H"/>
</dbReference>
<feature type="domain" description="RNase H type-1" evidence="8">
    <location>
        <begin position="1"/>
        <end position="160"/>
    </location>
</feature>
<comment type="catalytic activity">
    <reaction evidence="1">
        <text>Endonucleolytic cleavage to 5'-phosphomonoester.</text>
        <dbReference type="EC" id="3.1.26.4"/>
    </reaction>
</comment>
<gene>
    <name evidence="9" type="ORF">BT96DRAFT_1041350</name>
</gene>
<dbReference type="SUPFAM" id="SSF53098">
    <property type="entry name" value="Ribonuclease H-like"/>
    <property type="match status" value="1"/>
</dbReference>
<name>A0A6A4HCQ4_9AGAR</name>
<dbReference type="EC" id="3.1.26.4" evidence="3"/>
<dbReference type="InterPro" id="IPR036397">
    <property type="entry name" value="RNaseH_sf"/>
</dbReference>
<keyword evidence="4" id="KW-0540">Nuclease</keyword>
<evidence type="ECO:0000256" key="1">
    <source>
        <dbReference type="ARBA" id="ARBA00000077"/>
    </source>
</evidence>
<evidence type="ECO:0000256" key="6">
    <source>
        <dbReference type="ARBA" id="ARBA00022759"/>
    </source>
</evidence>
<evidence type="ECO:0000256" key="3">
    <source>
        <dbReference type="ARBA" id="ARBA00012180"/>
    </source>
</evidence>
<keyword evidence="10" id="KW-1185">Reference proteome</keyword>
<evidence type="ECO:0000256" key="4">
    <source>
        <dbReference type="ARBA" id="ARBA00022722"/>
    </source>
</evidence>
<dbReference type="AlphaFoldDB" id="A0A6A4HCQ4"/>
<dbReference type="Gene3D" id="3.30.420.10">
    <property type="entry name" value="Ribonuclease H-like superfamily/Ribonuclease H"/>
    <property type="match status" value="1"/>
</dbReference>
<dbReference type="InterPro" id="IPR012337">
    <property type="entry name" value="RNaseH-like_sf"/>
</dbReference>
<dbReference type="Pfam" id="PF00075">
    <property type="entry name" value="RNase_H"/>
    <property type="match status" value="1"/>
</dbReference>
<evidence type="ECO:0000256" key="5">
    <source>
        <dbReference type="ARBA" id="ARBA00022723"/>
    </source>
</evidence>
<dbReference type="PROSITE" id="PS50879">
    <property type="entry name" value="RNASE_H_1"/>
    <property type="match status" value="1"/>
</dbReference>
<proteinExistence type="inferred from homology"/>
<organism evidence="9 10">
    <name type="scientific">Gymnopus androsaceus JB14</name>
    <dbReference type="NCBI Taxonomy" id="1447944"/>
    <lineage>
        <taxon>Eukaryota</taxon>
        <taxon>Fungi</taxon>
        <taxon>Dikarya</taxon>
        <taxon>Basidiomycota</taxon>
        <taxon>Agaricomycotina</taxon>
        <taxon>Agaricomycetes</taxon>
        <taxon>Agaricomycetidae</taxon>
        <taxon>Agaricales</taxon>
        <taxon>Marasmiineae</taxon>
        <taxon>Omphalotaceae</taxon>
        <taxon>Gymnopus</taxon>
    </lineage>
</organism>
<dbReference type="InterPro" id="IPR002156">
    <property type="entry name" value="RNaseH_domain"/>
</dbReference>
<evidence type="ECO:0000256" key="2">
    <source>
        <dbReference type="ARBA" id="ARBA00005300"/>
    </source>
</evidence>
<evidence type="ECO:0000256" key="7">
    <source>
        <dbReference type="ARBA" id="ARBA00022801"/>
    </source>
</evidence>
<sequence length="162" mass="18005">CHHYQLVFTDGSGINNGRKDGAVVTAGIGAAIGTNIKDQDWRVIDDTVDPGFPRTNQRAELLGALFGLGLLYRRSNYAASTLVVATDSEYIVKGMTEWYPTWKARNWRTAKGTIPTNIDLFHRLNARVTEIENAGIVVGFWHVPREMNMLVDELSRKAARSG</sequence>
<keyword evidence="5" id="KW-0479">Metal-binding</keyword>
<evidence type="ECO:0000313" key="10">
    <source>
        <dbReference type="Proteomes" id="UP000799118"/>
    </source>
</evidence>
<reference evidence="9" key="1">
    <citation type="journal article" date="2019" name="Environ. Microbiol.">
        <title>Fungal ecological strategies reflected in gene transcription - a case study of two litter decomposers.</title>
        <authorList>
            <person name="Barbi F."/>
            <person name="Kohler A."/>
            <person name="Barry K."/>
            <person name="Baskaran P."/>
            <person name="Daum C."/>
            <person name="Fauchery L."/>
            <person name="Ihrmark K."/>
            <person name="Kuo A."/>
            <person name="LaButti K."/>
            <person name="Lipzen A."/>
            <person name="Morin E."/>
            <person name="Grigoriev I.V."/>
            <person name="Henrissat B."/>
            <person name="Lindahl B."/>
            <person name="Martin F."/>
        </authorList>
    </citation>
    <scope>NUCLEOTIDE SEQUENCE</scope>
    <source>
        <strain evidence="9">JB14</strain>
    </source>
</reference>
<dbReference type="GO" id="GO:0003676">
    <property type="term" value="F:nucleic acid binding"/>
    <property type="evidence" value="ECO:0007669"/>
    <property type="project" value="InterPro"/>
</dbReference>
<dbReference type="GO" id="GO:0043137">
    <property type="term" value="P:DNA replication, removal of RNA primer"/>
    <property type="evidence" value="ECO:0007669"/>
    <property type="project" value="TreeGrafter"/>
</dbReference>
<dbReference type="Proteomes" id="UP000799118">
    <property type="component" value="Unassembled WGS sequence"/>
</dbReference>
<accession>A0A6A4HCQ4</accession>
<dbReference type="EMBL" id="ML769519">
    <property type="protein sequence ID" value="KAE9396092.1"/>
    <property type="molecule type" value="Genomic_DNA"/>
</dbReference>
<dbReference type="GO" id="GO:0046872">
    <property type="term" value="F:metal ion binding"/>
    <property type="evidence" value="ECO:0007669"/>
    <property type="project" value="UniProtKB-KW"/>
</dbReference>
<dbReference type="GO" id="GO:0004523">
    <property type="term" value="F:RNA-DNA hybrid ribonuclease activity"/>
    <property type="evidence" value="ECO:0007669"/>
    <property type="project" value="UniProtKB-EC"/>
</dbReference>